<dbReference type="Gene3D" id="3.30.110.170">
    <property type="entry name" value="Protein of unknown function (DUF541), domain 1"/>
    <property type="match status" value="1"/>
</dbReference>
<evidence type="ECO:0000313" key="2">
    <source>
        <dbReference type="Proteomes" id="UP001303532"/>
    </source>
</evidence>
<dbReference type="Pfam" id="PF04402">
    <property type="entry name" value="SIMPL"/>
    <property type="match status" value="1"/>
</dbReference>
<proteinExistence type="predicted"/>
<dbReference type="EMBL" id="CP116341">
    <property type="protein sequence ID" value="WOV83347.1"/>
    <property type="molecule type" value="Genomic_DNA"/>
</dbReference>
<name>A0ABZ0KSN4_9BACL</name>
<reference evidence="1 2" key="1">
    <citation type="submission" date="2023-01" db="EMBL/GenBank/DDBJ databases">
        <title>Sporosarcina sp. nov., isolated from Korean tranditional fermented seafood 'Jeotgal'.</title>
        <authorList>
            <person name="Yang A.-I."/>
        </authorList>
    </citation>
    <scope>NUCLEOTIDE SEQUENCE [LARGE SCALE GENOMIC DNA]</scope>
    <source>
        <strain evidence="1 2">B2O-1</strain>
    </source>
</reference>
<gene>
    <name evidence="1" type="ORF">PGH26_10475</name>
</gene>
<sequence length="207" mass="22629">MCEQRQTMIVTGNGAIHAEPDQGTIQIGITTHAEQLTDAQAENTERSKSVVDRLTALGIQQSEIQTSHFSVSPQYDYIDGQQRFRNYEVQHQLHVTVKDISKIGEIIDAAVQSSATEVSAVQFGISNSSELYEHALSKAVQNAQTHAKALAHEAEVVLNQVPLHIQEEAGNSVMPYPIQMAKMSAAPGIEPGTLEIQATVTVTYSYR</sequence>
<evidence type="ECO:0000313" key="1">
    <source>
        <dbReference type="EMBL" id="WOV83347.1"/>
    </source>
</evidence>
<dbReference type="RefSeq" id="WP_323691038.1">
    <property type="nucleotide sequence ID" value="NZ_CP116341.1"/>
</dbReference>
<dbReference type="PANTHER" id="PTHR34387:SF1">
    <property type="entry name" value="PERIPLASMIC IMMUNOGENIC PROTEIN"/>
    <property type="match status" value="1"/>
</dbReference>
<accession>A0ABZ0KSN4</accession>
<dbReference type="InterPro" id="IPR052022">
    <property type="entry name" value="26kDa_periplasmic_antigen"/>
</dbReference>
<organism evidence="1 2">
    <name type="scientific">Sporosarcina jeotgali</name>
    <dbReference type="NCBI Taxonomy" id="3020056"/>
    <lineage>
        <taxon>Bacteria</taxon>
        <taxon>Bacillati</taxon>
        <taxon>Bacillota</taxon>
        <taxon>Bacilli</taxon>
        <taxon>Bacillales</taxon>
        <taxon>Caryophanaceae</taxon>
        <taxon>Sporosarcina</taxon>
    </lineage>
</organism>
<protein>
    <submittedName>
        <fullName evidence="1">SIMPL domain-containing protein</fullName>
    </submittedName>
</protein>
<keyword evidence="2" id="KW-1185">Reference proteome</keyword>
<dbReference type="Gene3D" id="3.30.70.2970">
    <property type="entry name" value="Protein of unknown function (DUF541), domain 2"/>
    <property type="match status" value="1"/>
</dbReference>
<dbReference type="InterPro" id="IPR007497">
    <property type="entry name" value="SIMPL/DUF541"/>
</dbReference>
<dbReference type="Proteomes" id="UP001303532">
    <property type="component" value="Chromosome"/>
</dbReference>
<dbReference type="PANTHER" id="PTHR34387">
    <property type="entry name" value="SLR1258 PROTEIN"/>
    <property type="match status" value="1"/>
</dbReference>